<feature type="transmembrane region" description="Helical" evidence="6">
    <location>
        <begin position="290"/>
        <end position="311"/>
    </location>
</feature>
<feature type="transmembrane region" description="Helical" evidence="6">
    <location>
        <begin position="196"/>
        <end position="216"/>
    </location>
</feature>
<feature type="transmembrane region" description="Helical" evidence="6">
    <location>
        <begin position="255"/>
        <end position="278"/>
    </location>
</feature>
<dbReference type="PROSITE" id="PS50850">
    <property type="entry name" value="MFS"/>
    <property type="match status" value="1"/>
</dbReference>
<evidence type="ECO:0000256" key="6">
    <source>
        <dbReference type="SAM" id="Phobius"/>
    </source>
</evidence>
<keyword evidence="5 6" id="KW-0472">Membrane</keyword>
<evidence type="ECO:0000256" key="2">
    <source>
        <dbReference type="ARBA" id="ARBA00022448"/>
    </source>
</evidence>
<dbReference type="Gene3D" id="1.20.1250.20">
    <property type="entry name" value="MFS general substrate transporter like domains"/>
    <property type="match status" value="1"/>
</dbReference>
<feature type="transmembrane region" description="Helical" evidence="6">
    <location>
        <begin position="117"/>
        <end position="137"/>
    </location>
</feature>
<sequence>MKNLQKGDKKLLNAWAFYDWANSVYTLTIASAVFPIFYEALFSDRDHYIDVFGMHLKNSALISFITAFAFMVVSFISPLLSGIADYVGNKKSFMKFFCYVGALSCMGLYWFDLDNIYVGLLFYFLGLLGYWGSLVFYNSYLPDIAFEEQQDRISAKGYSLGYIGSVILLIINLAMIMKPEVFNITGDGAAMKAMRYSFVMVGVWWILFSQYTYYYLPKGSKETGQKLTRSVVFNGFKELKKVWALLKQNIPLKRYLGGFFVSSMAVQTVMLVATYFGAQEIQWSSKEESTIGLIVCILIIQLVAVVGAVLTSRASEKFGNVPTLIFINGIWAVFCALAFFITLPMHFYVMATIAGFVMGGIQALSRSTYSKLLPETEDTASFFSFYDVAEKIGIVIGMCVYGIIDQITGSPRAAIVILGIFFVTAIFLLRRVHKKDVSN</sequence>
<comment type="subcellular location">
    <subcellularLocation>
        <location evidence="1">Endomembrane system</location>
        <topology evidence="1">Multi-pass membrane protein</topology>
    </subcellularLocation>
</comment>
<feature type="transmembrane region" description="Helical" evidence="6">
    <location>
        <begin position="385"/>
        <end position="404"/>
    </location>
</feature>
<evidence type="ECO:0000313" key="8">
    <source>
        <dbReference type="EMBL" id="SHH69444.1"/>
    </source>
</evidence>
<keyword evidence="4 6" id="KW-1133">Transmembrane helix</keyword>
<evidence type="ECO:0000256" key="1">
    <source>
        <dbReference type="ARBA" id="ARBA00004127"/>
    </source>
</evidence>
<feature type="transmembrane region" description="Helical" evidence="6">
    <location>
        <begin position="12"/>
        <end position="38"/>
    </location>
</feature>
<dbReference type="InterPro" id="IPR024671">
    <property type="entry name" value="Atg22-like"/>
</dbReference>
<dbReference type="InterPro" id="IPR020846">
    <property type="entry name" value="MFS_dom"/>
</dbReference>
<evidence type="ECO:0000256" key="5">
    <source>
        <dbReference type="ARBA" id="ARBA00023136"/>
    </source>
</evidence>
<feature type="transmembrane region" description="Helical" evidence="6">
    <location>
        <begin position="323"/>
        <end position="341"/>
    </location>
</feature>
<name>A0A1M5V2R1_FLAJO</name>
<dbReference type="PANTHER" id="PTHR23519:SF1">
    <property type="entry name" value="AUTOPHAGY-RELATED PROTEIN 22"/>
    <property type="match status" value="1"/>
</dbReference>
<dbReference type="Pfam" id="PF11700">
    <property type="entry name" value="ATG22"/>
    <property type="match status" value="1"/>
</dbReference>
<gene>
    <name evidence="8" type="ORF">SAMN05444388_115107</name>
</gene>
<accession>A0A1M5V2R1</accession>
<feature type="transmembrane region" description="Helical" evidence="6">
    <location>
        <begin position="158"/>
        <end position="176"/>
    </location>
</feature>
<feature type="transmembrane region" description="Helical" evidence="6">
    <location>
        <begin position="92"/>
        <end position="111"/>
    </location>
</feature>
<dbReference type="GO" id="GO:0012505">
    <property type="term" value="C:endomembrane system"/>
    <property type="evidence" value="ECO:0007669"/>
    <property type="project" value="UniProtKB-SubCell"/>
</dbReference>
<dbReference type="EMBL" id="FQWH01000015">
    <property type="protein sequence ID" value="SHH69444.1"/>
    <property type="molecule type" value="Genomic_DNA"/>
</dbReference>
<dbReference type="Proteomes" id="UP000184112">
    <property type="component" value="Unassembled WGS sequence"/>
</dbReference>
<dbReference type="SUPFAM" id="SSF103473">
    <property type="entry name" value="MFS general substrate transporter"/>
    <property type="match status" value="1"/>
</dbReference>
<evidence type="ECO:0000313" key="9">
    <source>
        <dbReference type="Proteomes" id="UP000184112"/>
    </source>
</evidence>
<evidence type="ECO:0000256" key="4">
    <source>
        <dbReference type="ARBA" id="ARBA00022989"/>
    </source>
</evidence>
<keyword evidence="3 6" id="KW-0812">Transmembrane</keyword>
<organism evidence="8 9">
    <name type="scientific">Flavobacterium johnsoniae</name>
    <name type="common">Cytophaga johnsonae</name>
    <dbReference type="NCBI Taxonomy" id="986"/>
    <lineage>
        <taxon>Bacteria</taxon>
        <taxon>Pseudomonadati</taxon>
        <taxon>Bacteroidota</taxon>
        <taxon>Flavobacteriia</taxon>
        <taxon>Flavobacteriales</taxon>
        <taxon>Flavobacteriaceae</taxon>
        <taxon>Flavobacterium</taxon>
    </lineage>
</organism>
<feature type="transmembrane region" description="Helical" evidence="6">
    <location>
        <begin position="58"/>
        <end position="80"/>
    </location>
</feature>
<dbReference type="AlphaFoldDB" id="A0A1M5V2R1"/>
<feature type="domain" description="Major facilitator superfamily (MFS) profile" evidence="7">
    <location>
        <begin position="251"/>
        <end position="439"/>
    </location>
</feature>
<dbReference type="PANTHER" id="PTHR23519">
    <property type="entry name" value="AUTOPHAGY-RELATED PROTEIN 22"/>
    <property type="match status" value="1"/>
</dbReference>
<reference evidence="8 9" key="1">
    <citation type="submission" date="2016-11" db="EMBL/GenBank/DDBJ databases">
        <authorList>
            <person name="Jaros S."/>
            <person name="Januszkiewicz K."/>
            <person name="Wedrychowicz H."/>
        </authorList>
    </citation>
    <scope>NUCLEOTIDE SEQUENCE [LARGE SCALE GENOMIC DNA]</scope>
    <source>
        <strain evidence="8 9">DSM 6792</strain>
    </source>
</reference>
<evidence type="ECO:0000256" key="3">
    <source>
        <dbReference type="ARBA" id="ARBA00022692"/>
    </source>
</evidence>
<dbReference type="GO" id="GO:0022857">
    <property type="term" value="F:transmembrane transporter activity"/>
    <property type="evidence" value="ECO:0007669"/>
    <property type="project" value="InterPro"/>
</dbReference>
<keyword evidence="2" id="KW-0813">Transport</keyword>
<feature type="transmembrane region" description="Helical" evidence="6">
    <location>
        <begin position="410"/>
        <end position="429"/>
    </location>
</feature>
<protein>
    <submittedName>
        <fullName evidence="8">MFS transporter, UMF1 family</fullName>
    </submittedName>
</protein>
<dbReference type="RefSeq" id="WP_073411245.1">
    <property type="nucleotide sequence ID" value="NZ_CP031763.1"/>
</dbReference>
<feature type="transmembrane region" description="Helical" evidence="6">
    <location>
        <begin position="347"/>
        <end position="364"/>
    </location>
</feature>
<proteinExistence type="predicted"/>
<dbReference type="InterPro" id="IPR050495">
    <property type="entry name" value="ATG22/LtaA_families"/>
</dbReference>
<dbReference type="InterPro" id="IPR036259">
    <property type="entry name" value="MFS_trans_sf"/>
</dbReference>
<evidence type="ECO:0000259" key="7">
    <source>
        <dbReference type="PROSITE" id="PS50850"/>
    </source>
</evidence>